<evidence type="ECO:0000256" key="1">
    <source>
        <dbReference type="PROSITE-ProRule" id="PRU00339"/>
    </source>
</evidence>
<dbReference type="SUPFAM" id="SSF81901">
    <property type="entry name" value="HCP-like"/>
    <property type="match status" value="1"/>
</dbReference>
<feature type="repeat" description="TPR" evidence="1">
    <location>
        <begin position="193"/>
        <end position="226"/>
    </location>
</feature>
<feature type="transmembrane region" description="Helical" evidence="2">
    <location>
        <begin position="92"/>
        <end position="110"/>
    </location>
</feature>
<dbReference type="Gene3D" id="1.25.40.10">
    <property type="entry name" value="Tetratricopeptide repeat domain"/>
    <property type="match status" value="1"/>
</dbReference>
<name>A0ABT2MKM0_9CYAN</name>
<evidence type="ECO:0008006" key="5">
    <source>
        <dbReference type="Google" id="ProtNLM"/>
    </source>
</evidence>
<evidence type="ECO:0000313" key="3">
    <source>
        <dbReference type="EMBL" id="MCT7965027.1"/>
    </source>
</evidence>
<evidence type="ECO:0000256" key="2">
    <source>
        <dbReference type="SAM" id="Phobius"/>
    </source>
</evidence>
<dbReference type="PANTHER" id="PTHR12558">
    <property type="entry name" value="CELL DIVISION CYCLE 16,23,27"/>
    <property type="match status" value="1"/>
</dbReference>
<feature type="transmembrane region" description="Helical" evidence="2">
    <location>
        <begin position="116"/>
        <end position="140"/>
    </location>
</feature>
<dbReference type="InterPro" id="IPR019734">
    <property type="entry name" value="TPR_rpt"/>
</dbReference>
<keyword evidence="4" id="KW-1185">Reference proteome</keyword>
<feature type="transmembrane region" description="Helical" evidence="2">
    <location>
        <begin position="171"/>
        <end position="189"/>
    </location>
</feature>
<keyword evidence="2" id="KW-0812">Transmembrane</keyword>
<keyword evidence="2" id="KW-1133">Transmembrane helix</keyword>
<gene>
    <name evidence="3" type="ORF">NG799_01610</name>
</gene>
<dbReference type="Pfam" id="PF13181">
    <property type="entry name" value="TPR_8"/>
    <property type="match status" value="1"/>
</dbReference>
<dbReference type="RefSeq" id="WP_368004776.1">
    <property type="nucleotide sequence ID" value="NZ_JAMXFF010000002.1"/>
</dbReference>
<evidence type="ECO:0000313" key="4">
    <source>
        <dbReference type="Proteomes" id="UP001525890"/>
    </source>
</evidence>
<sequence length="405" mass="47079">MEDNLIKLIDIYDKSISNYNPDNLLSLLINRSNIQNQLNSSPESCLRILELDQNFKRLNLEIPEEYRQLFNPEQSHWWWFCKTRHKLDKLDWLWNDISLGVFAAAASVLIDTCSKFLLIGPDIISSLILGSHSILAVLAVQGSLTKKGQFILETLFKNLGLPRYLWKESQLFFSIICLVIVLLFHNYVLPALSSYYTTRGIVYYEQGELFEANQRFKRAFKVDETNAKAAYQLGLIQESLDLDEAIKYYKIALNSGYVPAYNNLGRILLKSGELELATVFLLQGMRELENTNYEELEYYLLKNLGWVRLKQGRYEEAKTVLELAAKVGLPYRKGVASQCLLAQVKENLRLDPQSEWQNCLAYASSNNPDEDEWIHQAREFYKENEEKIWTDYNNSLDEFNNNSKR</sequence>
<dbReference type="PROSITE" id="PS50005">
    <property type="entry name" value="TPR"/>
    <property type="match status" value="1"/>
</dbReference>
<proteinExistence type="predicted"/>
<organism evidence="3 4">
    <name type="scientific">Laspinema palackyanum D2a</name>
    <dbReference type="NCBI Taxonomy" id="2953684"/>
    <lineage>
        <taxon>Bacteria</taxon>
        <taxon>Bacillati</taxon>
        <taxon>Cyanobacteriota</taxon>
        <taxon>Cyanophyceae</taxon>
        <taxon>Oscillatoriophycideae</taxon>
        <taxon>Oscillatoriales</taxon>
        <taxon>Laspinemataceae</taxon>
        <taxon>Laspinema</taxon>
        <taxon>Laspinema palackyanum</taxon>
    </lineage>
</organism>
<dbReference type="SMART" id="SM00028">
    <property type="entry name" value="TPR"/>
    <property type="match status" value="3"/>
</dbReference>
<dbReference type="EMBL" id="JAMXFF010000002">
    <property type="protein sequence ID" value="MCT7965027.1"/>
    <property type="molecule type" value="Genomic_DNA"/>
</dbReference>
<reference evidence="3 4" key="1">
    <citation type="journal article" date="2022" name="Front. Microbiol.">
        <title>High genomic differentiation and limited gene flow indicate recent cryptic speciation within the genus Laspinema (cyanobacteria).</title>
        <authorList>
            <person name="Stanojkovic A."/>
            <person name="Skoupy S."/>
            <person name="Skaloud P."/>
            <person name="Dvorak P."/>
        </authorList>
    </citation>
    <scope>NUCLEOTIDE SEQUENCE [LARGE SCALE GENOMIC DNA]</scope>
    <source>
        <strain evidence="3 4">D2a</strain>
    </source>
</reference>
<protein>
    <recommendedName>
        <fullName evidence="5">Tetratricopeptide repeat protein</fullName>
    </recommendedName>
</protein>
<keyword evidence="2" id="KW-0472">Membrane</keyword>
<dbReference type="Proteomes" id="UP001525890">
    <property type="component" value="Unassembled WGS sequence"/>
</dbReference>
<dbReference type="PANTHER" id="PTHR12558:SF13">
    <property type="entry name" value="CELL DIVISION CYCLE PROTEIN 27 HOMOLOG"/>
    <property type="match status" value="1"/>
</dbReference>
<keyword evidence="1" id="KW-0802">TPR repeat</keyword>
<dbReference type="InterPro" id="IPR011990">
    <property type="entry name" value="TPR-like_helical_dom_sf"/>
</dbReference>
<comment type="caution">
    <text evidence="3">The sequence shown here is derived from an EMBL/GenBank/DDBJ whole genome shotgun (WGS) entry which is preliminary data.</text>
</comment>
<accession>A0ABT2MKM0</accession>